<reference evidence="1" key="1">
    <citation type="submission" date="2023-11" db="EMBL/GenBank/DDBJ databases">
        <authorList>
            <person name="De Vega J J."/>
            <person name="De Vega J J."/>
        </authorList>
    </citation>
    <scope>NUCLEOTIDE SEQUENCE</scope>
</reference>
<evidence type="ECO:0000313" key="2">
    <source>
        <dbReference type="Proteomes" id="UP001295794"/>
    </source>
</evidence>
<name>A0AAD2GWB0_9AGAR</name>
<dbReference type="Proteomes" id="UP001295794">
    <property type="component" value="Unassembled WGS sequence"/>
</dbReference>
<evidence type="ECO:0000313" key="1">
    <source>
        <dbReference type="EMBL" id="CAK5263750.1"/>
    </source>
</evidence>
<comment type="caution">
    <text evidence="1">The sequence shown here is derived from an EMBL/GenBank/DDBJ whole genome shotgun (WGS) entry which is preliminary data.</text>
</comment>
<dbReference type="AlphaFoldDB" id="A0AAD2GWB0"/>
<dbReference type="EMBL" id="CAVNYO010000044">
    <property type="protein sequence ID" value="CAK5263750.1"/>
    <property type="molecule type" value="Genomic_DNA"/>
</dbReference>
<keyword evidence="2" id="KW-1185">Reference proteome</keyword>
<organism evidence="1 2">
    <name type="scientific">Mycena citricolor</name>
    <dbReference type="NCBI Taxonomy" id="2018698"/>
    <lineage>
        <taxon>Eukaryota</taxon>
        <taxon>Fungi</taxon>
        <taxon>Dikarya</taxon>
        <taxon>Basidiomycota</taxon>
        <taxon>Agaricomycotina</taxon>
        <taxon>Agaricomycetes</taxon>
        <taxon>Agaricomycetidae</taxon>
        <taxon>Agaricales</taxon>
        <taxon>Marasmiineae</taxon>
        <taxon>Mycenaceae</taxon>
        <taxon>Mycena</taxon>
    </lineage>
</organism>
<protein>
    <submittedName>
        <fullName evidence="1">Uncharacterized protein</fullName>
    </submittedName>
</protein>
<proteinExistence type="predicted"/>
<sequence>TISGEWGPVGMMVRMLCLGFSKRIWDFEGASRLDDIAWQSFVKSCFRRIGGKVHRDRRFPSCIFDSCIQIKRLRESGSGGNRLKRVHAASEDDDD</sequence>
<accession>A0AAD2GWB0</accession>
<gene>
    <name evidence="1" type="ORF">MYCIT1_LOCUS3362</name>
</gene>
<feature type="non-terminal residue" evidence="1">
    <location>
        <position position="1"/>
    </location>
</feature>